<evidence type="ECO:0000313" key="2">
    <source>
        <dbReference type="EMBL" id="RLW02558.1"/>
    </source>
</evidence>
<gene>
    <name evidence="2" type="ORF">DV515_00007169</name>
</gene>
<evidence type="ECO:0000256" key="1">
    <source>
        <dbReference type="SAM" id="MobiDB-lite"/>
    </source>
</evidence>
<dbReference type="EMBL" id="QUSF01000018">
    <property type="protein sequence ID" value="RLW02558.1"/>
    <property type="molecule type" value="Genomic_DNA"/>
</dbReference>
<proteinExistence type="predicted"/>
<accession>A0A3L8SJL7</accession>
<dbReference type="Proteomes" id="UP000276834">
    <property type="component" value="Unassembled WGS sequence"/>
</dbReference>
<feature type="compositionally biased region" description="Polar residues" evidence="1">
    <location>
        <begin position="92"/>
        <end position="105"/>
    </location>
</feature>
<protein>
    <submittedName>
        <fullName evidence="2">Uncharacterized protein</fullName>
    </submittedName>
</protein>
<comment type="caution">
    <text evidence="2">The sequence shown here is derived from an EMBL/GenBank/DDBJ whole genome shotgun (WGS) entry which is preliminary data.</text>
</comment>
<feature type="region of interest" description="Disordered" evidence="1">
    <location>
        <begin position="91"/>
        <end position="111"/>
    </location>
</feature>
<reference evidence="2 3" key="1">
    <citation type="journal article" date="2018" name="Proc. R. Soc. B">
        <title>A non-coding region near Follistatin controls head colour polymorphism in the Gouldian finch.</title>
        <authorList>
            <person name="Toomey M.B."/>
            <person name="Marques C.I."/>
            <person name="Andrade P."/>
            <person name="Araujo P.M."/>
            <person name="Sabatino S."/>
            <person name="Gazda M.A."/>
            <person name="Afonso S."/>
            <person name="Lopes R.J."/>
            <person name="Corbo J.C."/>
            <person name="Carneiro M."/>
        </authorList>
    </citation>
    <scope>NUCLEOTIDE SEQUENCE [LARGE SCALE GENOMIC DNA]</scope>
    <source>
        <strain evidence="2">Red01</strain>
        <tissue evidence="2">Muscle</tissue>
    </source>
</reference>
<evidence type="ECO:0000313" key="3">
    <source>
        <dbReference type="Proteomes" id="UP000276834"/>
    </source>
</evidence>
<dbReference type="AlphaFoldDB" id="A0A3L8SJL7"/>
<keyword evidence="3" id="KW-1185">Reference proteome</keyword>
<sequence length="111" mass="12012">MAPKQHRDHAMSFSSSVIPCPVNESRADLQEKPGLAPAWRSSARSPLHAEAMQGMPNAAGSQTSRVAQCLLEVVLQDKSSDKAAWKALLSPFRNNGQKKSTSTHSLKFILG</sequence>
<name>A0A3L8SJL7_CHLGU</name>
<organism evidence="2 3">
    <name type="scientific">Chloebia gouldiae</name>
    <name type="common">Gouldian finch</name>
    <name type="synonym">Erythrura gouldiae</name>
    <dbReference type="NCBI Taxonomy" id="44316"/>
    <lineage>
        <taxon>Eukaryota</taxon>
        <taxon>Metazoa</taxon>
        <taxon>Chordata</taxon>
        <taxon>Craniata</taxon>
        <taxon>Vertebrata</taxon>
        <taxon>Euteleostomi</taxon>
        <taxon>Archelosauria</taxon>
        <taxon>Archosauria</taxon>
        <taxon>Dinosauria</taxon>
        <taxon>Saurischia</taxon>
        <taxon>Theropoda</taxon>
        <taxon>Coelurosauria</taxon>
        <taxon>Aves</taxon>
        <taxon>Neognathae</taxon>
        <taxon>Neoaves</taxon>
        <taxon>Telluraves</taxon>
        <taxon>Australaves</taxon>
        <taxon>Passeriformes</taxon>
        <taxon>Passeroidea</taxon>
        <taxon>Passeridae</taxon>
        <taxon>Chloebia</taxon>
    </lineage>
</organism>